<dbReference type="PANTHER" id="PTHR12390:SF0">
    <property type="entry name" value="UROPORPHYRINOGEN-III SYNTHASE"/>
    <property type="match status" value="1"/>
</dbReference>
<name>K5VQ70_AGABU</name>
<dbReference type="FunCoup" id="K5VQ70">
    <property type="interactions" value="267"/>
</dbReference>
<evidence type="ECO:0000313" key="3">
    <source>
        <dbReference type="Proteomes" id="UP000008493"/>
    </source>
</evidence>
<dbReference type="AlphaFoldDB" id="K5VQ70"/>
<organism evidence="2 3">
    <name type="scientific">Agaricus bisporus var. burnettii (strain JB137-S8 / ATCC MYA-4627 / FGSC 10392)</name>
    <name type="common">White button mushroom</name>
    <dbReference type="NCBI Taxonomy" id="597362"/>
    <lineage>
        <taxon>Eukaryota</taxon>
        <taxon>Fungi</taxon>
        <taxon>Dikarya</taxon>
        <taxon>Basidiomycota</taxon>
        <taxon>Agaricomycotina</taxon>
        <taxon>Agaricomycetes</taxon>
        <taxon>Agaricomycetidae</taxon>
        <taxon>Agaricales</taxon>
        <taxon>Agaricineae</taxon>
        <taxon>Agaricaceae</taxon>
        <taxon>Agaricus</taxon>
    </lineage>
</organism>
<proteinExistence type="predicted"/>
<dbReference type="eggNOG" id="KOG4132">
    <property type="taxonomic scope" value="Eukaryota"/>
</dbReference>
<dbReference type="GO" id="GO:0006782">
    <property type="term" value="P:protoporphyrinogen IX biosynthetic process"/>
    <property type="evidence" value="ECO:0007669"/>
    <property type="project" value="UniProtKB-UniPathway"/>
</dbReference>
<gene>
    <name evidence="2" type="ORF">AGABI1DRAFT_122520</name>
</gene>
<dbReference type="UniPathway" id="UPA00251">
    <property type="reaction ID" value="UER00320"/>
</dbReference>
<dbReference type="EMBL" id="JH971401">
    <property type="protein sequence ID" value="EKM76589.1"/>
    <property type="molecule type" value="Genomic_DNA"/>
</dbReference>
<dbReference type="GO" id="GO:0004852">
    <property type="term" value="F:uroporphyrinogen-III synthase activity"/>
    <property type="evidence" value="ECO:0007669"/>
    <property type="project" value="InterPro"/>
</dbReference>
<dbReference type="GO" id="GO:0006780">
    <property type="term" value="P:uroporphyrinogen III biosynthetic process"/>
    <property type="evidence" value="ECO:0007669"/>
    <property type="project" value="InterPro"/>
</dbReference>
<dbReference type="OrthoDB" id="5595751at2759"/>
<dbReference type="InterPro" id="IPR036108">
    <property type="entry name" value="4pyrrol_syn_uPrphyn_synt_sf"/>
</dbReference>
<dbReference type="GO" id="GO:0005829">
    <property type="term" value="C:cytosol"/>
    <property type="evidence" value="ECO:0007669"/>
    <property type="project" value="TreeGrafter"/>
</dbReference>
<dbReference type="SUPFAM" id="SSF69618">
    <property type="entry name" value="HemD-like"/>
    <property type="match status" value="1"/>
</dbReference>
<accession>K5VQ70</accession>
<sequence>MSNILLLRSPSETAPDPYERMLEHASYSAHSISVLETSFTDLQNLQYLIAAGPDFKDYVGVIITSKRSCEALTTATKILSDKGSHFGPSLSVPFYVVGKGTASALGEFQAMCGGNSLDLRGETAGTGEQLAHFILDDLKTGHPRERRRMLYLTGDKNRDTIPNILSSEEGKRLGIELDPIQVYETRGSSTFGSELDSLLQQTKSGQYLSCLKNDWWIIFFAPSSTAFTYPFLQQHFRFTNCTSTPTEQVTSSASDAHKPLARVGAIGRVTSTYLEEELMLRIDAVASKPTPEELLAAISGRTAGQDL</sequence>
<evidence type="ECO:0000313" key="2">
    <source>
        <dbReference type="EMBL" id="EKM76589.1"/>
    </source>
</evidence>
<dbReference type="Proteomes" id="UP000008493">
    <property type="component" value="Unassembled WGS sequence"/>
</dbReference>
<dbReference type="CDD" id="cd06578">
    <property type="entry name" value="HemD"/>
    <property type="match status" value="1"/>
</dbReference>
<dbReference type="HOGENOM" id="CLU_051874_0_1_1"/>
<reference evidence="3" key="1">
    <citation type="journal article" date="2012" name="Proc. Natl. Acad. Sci. U.S.A.">
        <title>Genome sequence of the button mushroom Agaricus bisporus reveals mechanisms governing adaptation to a humic-rich ecological niche.</title>
        <authorList>
            <person name="Morin E."/>
            <person name="Kohler A."/>
            <person name="Baker A.R."/>
            <person name="Foulongne-Oriol M."/>
            <person name="Lombard V."/>
            <person name="Nagy L.G."/>
            <person name="Ohm R.A."/>
            <person name="Patyshakuliyeva A."/>
            <person name="Brun A."/>
            <person name="Aerts A.L."/>
            <person name="Bailey A.M."/>
            <person name="Billette C."/>
            <person name="Coutinho P.M."/>
            <person name="Deakin G."/>
            <person name="Doddapaneni H."/>
            <person name="Floudas D."/>
            <person name="Grimwood J."/>
            <person name="Hilden K."/>
            <person name="Kuees U."/>
            <person name="LaButti K.M."/>
            <person name="Lapidus A."/>
            <person name="Lindquist E.A."/>
            <person name="Lucas S.M."/>
            <person name="Murat C."/>
            <person name="Riley R.W."/>
            <person name="Salamov A.A."/>
            <person name="Schmutz J."/>
            <person name="Subramanian V."/>
            <person name="Woesten H.A.B."/>
            <person name="Xu J."/>
            <person name="Eastwood D.C."/>
            <person name="Foster G.D."/>
            <person name="Sonnenberg A.S."/>
            <person name="Cullen D."/>
            <person name="de Vries R.P."/>
            <person name="Lundell T."/>
            <person name="Hibbett D.S."/>
            <person name="Henrissat B."/>
            <person name="Burton K.S."/>
            <person name="Kerrigan R.W."/>
            <person name="Challen M.P."/>
            <person name="Grigoriev I.V."/>
            <person name="Martin F."/>
        </authorList>
    </citation>
    <scope>NUCLEOTIDE SEQUENCE [LARGE SCALE GENOMIC DNA]</scope>
    <source>
        <strain evidence="3">JB137-S8 / ATCC MYA-4627 / FGSC 10392</strain>
    </source>
</reference>
<dbReference type="InParanoid" id="K5VQ70"/>
<dbReference type="Gene3D" id="3.40.50.10090">
    <property type="match status" value="2"/>
</dbReference>
<feature type="domain" description="Tetrapyrrole biosynthesis uroporphyrinogen III synthase" evidence="1">
    <location>
        <begin position="18"/>
        <end position="295"/>
    </location>
</feature>
<keyword evidence="3" id="KW-1185">Reference proteome</keyword>
<dbReference type="Pfam" id="PF02602">
    <property type="entry name" value="HEM4"/>
    <property type="match status" value="1"/>
</dbReference>
<dbReference type="InterPro" id="IPR039793">
    <property type="entry name" value="UROS/Hem4"/>
</dbReference>
<dbReference type="RefSeq" id="XP_007332759.1">
    <property type="nucleotide sequence ID" value="XM_007332697.1"/>
</dbReference>
<dbReference type="GeneID" id="18825904"/>
<protein>
    <recommendedName>
        <fullName evidence="1">Tetrapyrrole biosynthesis uroporphyrinogen III synthase domain-containing protein</fullName>
    </recommendedName>
</protein>
<dbReference type="OMA" id="IHGADTG"/>
<dbReference type="PANTHER" id="PTHR12390">
    <property type="entry name" value="UROPORPHYRINOGEN III SYNTHASE"/>
    <property type="match status" value="1"/>
</dbReference>
<dbReference type="InterPro" id="IPR003754">
    <property type="entry name" value="4pyrrol_synth_uPrphyn_synth"/>
</dbReference>
<dbReference type="STRING" id="597362.K5VQ70"/>
<evidence type="ECO:0000259" key="1">
    <source>
        <dbReference type="Pfam" id="PF02602"/>
    </source>
</evidence>
<dbReference type="KEGG" id="abp:AGABI1DRAFT122520"/>